<dbReference type="Proteomes" id="UP000585681">
    <property type="component" value="Unassembled WGS sequence"/>
</dbReference>
<dbReference type="AlphaFoldDB" id="A0A840C982"/>
<feature type="region of interest" description="Disordered" evidence="1">
    <location>
        <begin position="95"/>
        <end position="130"/>
    </location>
</feature>
<dbReference type="PROSITE" id="PS50885">
    <property type="entry name" value="HAMP"/>
    <property type="match status" value="1"/>
</dbReference>
<proteinExistence type="predicted"/>
<accession>A0A840C982</accession>
<evidence type="ECO:0000259" key="2">
    <source>
        <dbReference type="PROSITE" id="PS50885"/>
    </source>
</evidence>
<dbReference type="InterPro" id="IPR003660">
    <property type="entry name" value="HAMP_dom"/>
</dbReference>
<reference evidence="3" key="1">
    <citation type="submission" date="2020-08" db="EMBL/GenBank/DDBJ databases">
        <title>Genomic Encyclopedia of Type Strains, Phase IV (KMG-IV): sequencing the most valuable type-strain genomes for metagenomic binning, comparative biology and taxonomic classification.</title>
        <authorList>
            <person name="Goeker M."/>
        </authorList>
    </citation>
    <scope>NUCLEOTIDE SEQUENCE [LARGE SCALE GENOMIC DNA]</scope>
    <source>
        <strain evidence="3">DSM 105040</strain>
    </source>
</reference>
<organism evidence="3 4">
    <name type="scientific">Actibacterium naphthalenivorans</name>
    <dbReference type="NCBI Taxonomy" id="1614693"/>
    <lineage>
        <taxon>Bacteria</taxon>
        <taxon>Pseudomonadati</taxon>
        <taxon>Pseudomonadota</taxon>
        <taxon>Alphaproteobacteria</taxon>
        <taxon>Rhodobacterales</taxon>
        <taxon>Roseobacteraceae</taxon>
        <taxon>Actibacterium</taxon>
    </lineage>
</organism>
<evidence type="ECO:0000313" key="3">
    <source>
        <dbReference type="EMBL" id="MBB4021985.1"/>
    </source>
</evidence>
<dbReference type="EMBL" id="JACIEQ010000002">
    <property type="protein sequence ID" value="MBB4021985.1"/>
    <property type="molecule type" value="Genomic_DNA"/>
</dbReference>
<comment type="caution">
    <text evidence="3">The sequence shown here is derived from an EMBL/GenBank/DDBJ whole genome shotgun (WGS) entry which is preliminary data.</text>
</comment>
<feature type="compositionally biased region" description="Low complexity" evidence="1">
    <location>
        <begin position="95"/>
        <end position="116"/>
    </location>
</feature>
<feature type="domain" description="HAMP" evidence="2">
    <location>
        <begin position="20"/>
        <end position="71"/>
    </location>
</feature>
<dbReference type="GO" id="GO:0007165">
    <property type="term" value="P:signal transduction"/>
    <property type="evidence" value="ECO:0007669"/>
    <property type="project" value="InterPro"/>
</dbReference>
<evidence type="ECO:0000313" key="4">
    <source>
        <dbReference type="Proteomes" id="UP000585681"/>
    </source>
</evidence>
<keyword evidence="4" id="KW-1185">Reference proteome</keyword>
<sequence length="183" mass="19090">MVSNGNFPSAGFREPVTDEAALVQLVQELHGGIRAVARGDLTHRLPGGAGRAEPVRDDFNAALSLLNDTVADLLEAAFAIHGEALHLARAAEAAPRAAARPTPDAQAPRGESAPLLLHPPLPPAPSGAAATARSIARRAEFLIQRTAHFRVSLAEPAPACLPVFTSRRAVAADAPAPQGWEDF</sequence>
<protein>
    <submittedName>
        <fullName evidence="3">Methyl-accepting chemotaxis protein</fullName>
    </submittedName>
</protein>
<name>A0A840C982_9RHOB</name>
<evidence type="ECO:0000256" key="1">
    <source>
        <dbReference type="SAM" id="MobiDB-lite"/>
    </source>
</evidence>
<gene>
    <name evidence="3" type="ORF">GGR17_001794</name>
</gene>
<dbReference type="GO" id="GO:0016020">
    <property type="term" value="C:membrane"/>
    <property type="evidence" value="ECO:0007669"/>
    <property type="project" value="InterPro"/>
</dbReference>